<proteinExistence type="predicted"/>
<reference evidence="1 2" key="1">
    <citation type="submission" date="2019-06" db="EMBL/GenBank/DDBJ databases">
        <title>Sequencing the genomes of 1000 actinobacteria strains.</title>
        <authorList>
            <person name="Klenk H.-P."/>
        </authorList>
    </citation>
    <scope>NUCLEOTIDE SEQUENCE [LARGE SCALE GENOMIC DNA]</scope>
    <source>
        <strain evidence="1 2">DSM 25218</strain>
    </source>
</reference>
<evidence type="ECO:0000313" key="2">
    <source>
        <dbReference type="Proteomes" id="UP000320209"/>
    </source>
</evidence>
<evidence type="ECO:0000313" key="1">
    <source>
        <dbReference type="EMBL" id="TQL68066.1"/>
    </source>
</evidence>
<gene>
    <name evidence="1" type="ORF">FB381_1955</name>
</gene>
<accession>A0A543A6F3</accession>
<organism evidence="1 2">
    <name type="scientific">Nocardioides albertanoniae</name>
    <dbReference type="NCBI Taxonomy" id="1175486"/>
    <lineage>
        <taxon>Bacteria</taxon>
        <taxon>Bacillati</taxon>
        <taxon>Actinomycetota</taxon>
        <taxon>Actinomycetes</taxon>
        <taxon>Propionibacteriales</taxon>
        <taxon>Nocardioidaceae</taxon>
        <taxon>Nocardioides</taxon>
    </lineage>
</organism>
<dbReference type="EMBL" id="VFOV01000001">
    <property type="protein sequence ID" value="TQL68066.1"/>
    <property type="molecule type" value="Genomic_DNA"/>
</dbReference>
<dbReference type="RefSeq" id="WP_141780101.1">
    <property type="nucleotide sequence ID" value="NZ_VFOV01000001.1"/>
</dbReference>
<name>A0A543A6F3_9ACTN</name>
<sequence length="68" mass="7702">MGHQELSTAPDLLEAQLFGLEETLRILREELTAVTPGERVHVARSIKETRLRIARVRVGLMIHGRGWS</sequence>
<dbReference type="AlphaFoldDB" id="A0A543A6F3"/>
<dbReference type="OrthoDB" id="3786796at2"/>
<protein>
    <submittedName>
        <fullName evidence="1">Uncharacterized protein</fullName>
    </submittedName>
</protein>
<keyword evidence="2" id="KW-1185">Reference proteome</keyword>
<dbReference type="Proteomes" id="UP000320209">
    <property type="component" value="Unassembled WGS sequence"/>
</dbReference>
<comment type="caution">
    <text evidence="1">The sequence shown here is derived from an EMBL/GenBank/DDBJ whole genome shotgun (WGS) entry which is preliminary data.</text>
</comment>